<evidence type="ECO:0000313" key="4">
    <source>
        <dbReference type="Proteomes" id="UP001595636"/>
    </source>
</evidence>
<dbReference type="Gene3D" id="2.60.40.1090">
    <property type="entry name" value="Fimbrial-type adhesion domain"/>
    <property type="match status" value="1"/>
</dbReference>
<evidence type="ECO:0000313" key="3">
    <source>
        <dbReference type="EMBL" id="MFC3625501.1"/>
    </source>
</evidence>
<proteinExistence type="predicted"/>
<organism evidence="3 4">
    <name type="scientific">Vogesella amnigena</name>
    <dbReference type="NCBI Taxonomy" id="1507449"/>
    <lineage>
        <taxon>Bacteria</taxon>
        <taxon>Pseudomonadati</taxon>
        <taxon>Pseudomonadota</taxon>
        <taxon>Betaproteobacteria</taxon>
        <taxon>Neisseriales</taxon>
        <taxon>Chromobacteriaceae</taxon>
        <taxon>Vogesella</taxon>
    </lineage>
</organism>
<evidence type="ECO:0000259" key="2">
    <source>
        <dbReference type="Pfam" id="PF00419"/>
    </source>
</evidence>
<dbReference type="InterPro" id="IPR008966">
    <property type="entry name" value="Adhesion_dom_sf"/>
</dbReference>
<dbReference type="PANTHER" id="PTHR33420">
    <property type="entry name" value="FIMBRIAL SUBUNIT ELFA-RELATED"/>
    <property type="match status" value="1"/>
</dbReference>
<dbReference type="SUPFAM" id="SSF49401">
    <property type="entry name" value="Bacterial adhesins"/>
    <property type="match status" value="1"/>
</dbReference>
<protein>
    <submittedName>
        <fullName evidence="3">Fimbrial protein</fullName>
    </submittedName>
</protein>
<comment type="caution">
    <text evidence="3">The sequence shown here is derived from an EMBL/GenBank/DDBJ whole genome shotgun (WGS) entry which is preliminary data.</text>
</comment>
<keyword evidence="1" id="KW-0732">Signal</keyword>
<gene>
    <name evidence="3" type="ORF">ACFOKJ_04980</name>
</gene>
<dbReference type="InterPro" id="IPR036937">
    <property type="entry name" value="Adhesion_dom_fimbrial_sf"/>
</dbReference>
<dbReference type="InterPro" id="IPR050263">
    <property type="entry name" value="Bact_Fimbrial_Adh_Pro"/>
</dbReference>
<dbReference type="PANTHER" id="PTHR33420:SF3">
    <property type="entry name" value="FIMBRIAL SUBUNIT ELFA"/>
    <property type="match status" value="1"/>
</dbReference>
<dbReference type="Proteomes" id="UP001595636">
    <property type="component" value="Unassembled WGS sequence"/>
</dbReference>
<name>A0ABV7TRX5_9NEIS</name>
<feature type="domain" description="Fimbrial-type adhesion" evidence="2">
    <location>
        <begin position="288"/>
        <end position="427"/>
    </location>
</feature>
<dbReference type="Gene3D" id="2.60.40.3310">
    <property type="match status" value="1"/>
</dbReference>
<evidence type="ECO:0000256" key="1">
    <source>
        <dbReference type="ARBA" id="ARBA00022729"/>
    </source>
</evidence>
<dbReference type="RefSeq" id="WP_390277062.1">
    <property type="nucleotide sequence ID" value="NZ_JBHRYH010000011.1"/>
</dbReference>
<dbReference type="InterPro" id="IPR000259">
    <property type="entry name" value="Adhesion_dom_fimbrial"/>
</dbReference>
<accession>A0ABV7TRX5</accession>
<reference evidence="4" key="1">
    <citation type="journal article" date="2019" name="Int. J. Syst. Evol. Microbiol.">
        <title>The Global Catalogue of Microorganisms (GCM) 10K type strain sequencing project: providing services to taxonomists for standard genome sequencing and annotation.</title>
        <authorList>
            <consortium name="The Broad Institute Genomics Platform"/>
            <consortium name="The Broad Institute Genome Sequencing Center for Infectious Disease"/>
            <person name="Wu L."/>
            <person name="Ma J."/>
        </authorList>
    </citation>
    <scope>NUCLEOTIDE SEQUENCE [LARGE SCALE GENOMIC DNA]</scope>
    <source>
        <strain evidence="4">KCTC 42195</strain>
    </source>
</reference>
<keyword evidence="4" id="KW-1185">Reference proteome</keyword>
<dbReference type="Pfam" id="PF00419">
    <property type="entry name" value="Fimbrial"/>
    <property type="match status" value="1"/>
</dbReference>
<sequence>MAWIKFLFEIDRTIFKSLPLQANKRLAYFRKAVKIPSSIRYVIAMKLSVKTLVQHLLTTGSPTPAPSSARVCWRVPSSQPLRARRSQRWLAIPLALLAYTGAANAGCSNIGGIYPGVTINVPASLSIPRDKANGLLWQSPRLGNSTVNTIECTPTASDYEWGLVTGGPLSGATAQSGYPGGLPTIYNTNIPGIGIAIMFYDNAASPSTTIAKPVYTTAQKTYWNQITGTYFRNSADFQVSLYKTGPITPGLLSLSGTVAEVWYGGNNAPNGSGGVLSAKMFISNDVNITTLTCAISNPNVTVVLPKVANTALPAADTAAGITPFDINMVCNNTKVSYRVDGNQYDAGYTSLIRPTGTAQGVAVQLLTRQSSPTVPLPLGTKKLLTDTTGSSYVPVKLPLATRYYRPSGAPALQPGTVSATATLTMFYE</sequence>
<dbReference type="EMBL" id="JBHRYH010000011">
    <property type="protein sequence ID" value="MFC3625501.1"/>
    <property type="molecule type" value="Genomic_DNA"/>
</dbReference>